<proteinExistence type="predicted"/>
<feature type="compositionally biased region" description="Polar residues" evidence="9">
    <location>
        <begin position="889"/>
        <end position="909"/>
    </location>
</feature>
<feature type="region of interest" description="Disordered" evidence="9">
    <location>
        <begin position="709"/>
        <end position="792"/>
    </location>
</feature>
<evidence type="ECO:0000256" key="8">
    <source>
        <dbReference type="ARBA" id="ARBA00023273"/>
    </source>
</evidence>
<keyword evidence="7" id="KW-0206">Cytoskeleton</keyword>
<dbReference type="AlphaFoldDB" id="A0A9D3QGP1"/>
<name>A0A9D3QGP1_MEGAT</name>
<evidence type="ECO:0000256" key="3">
    <source>
        <dbReference type="ARBA" id="ARBA00022490"/>
    </source>
</evidence>
<dbReference type="OrthoDB" id="294378at2759"/>
<dbReference type="Gene3D" id="2.20.110.10">
    <property type="entry name" value="Histone H3 K4-specific methyltransferase SET7/9 N-terminal domain"/>
    <property type="match status" value="5"/>
</dbReference>
<keyword evidence="4" id="KW-0677">Repeat</keyword>
<evidence type="ECO:0000313" key="11">
    <source>
        <dbReference type="Proteomes" id="UP001046870"/>
    </source>
</evidence>
<dbReference type="PANTHER" id="PTHR46613">
    <property type="entry name" value="RADIAL SPOKE HEAD 10 HOMOLOG B-RELATED"/>
    <property type="match status" value="1"/>
</dbReference>
<dbReference type="PANTHER" id="PTHR46613:SF1">
    <property type="entry name" value="RADIAL SPOKE HEAD 10 HOMOLOG B-RELATED"/>
    <property type="match status" value="1"/>
</dbReference>
<keyword evidence="6" id="KW-0969">Cilium</keyword>
<comment type="caution">
    <text evidence="10">The sequence shown here is derived from an EMBL/GenBank/DDBJ whole genome shotgun (WGS) entry which is preliminary data.</text>
</comment>
<evidence type="ECO:0000256" key="1">
    <source>
        <dbReference type="ARBA" id="ARBA00004230"/>
    </source>
</evidence>
<keyword evidence="5" id="KW-0282">Flagellum</keyword>
<dbReference type="InterPro" id="IPR003409">
    <property type="entry name" value="MORN"/>
</dbReference>
<organism evidence="10 11">
    <name type="scientific">Megalops atlanticus</name>
    <name type="common">Tarpon</name>
    <name type="synonym">Clupea gigantea</name>
    <dbReference type="NCBI Taxonomy" id="7932"/>
    <lineage>
        <taxon>Eukaryota</taxon>
        <taxon>Metazoa</taxon>
        <taxon>Chordata</taxon>
        <taxon>Craniata</taxon>
        <taxon>Vertebrata</taxon>
        <taxon>Euteleostomi</taxon>
        <taxon>Actinopterygii</taxon>
        <taxon>Neopterygii</taxon>
        <taxon>Teleostei</taxon>
        <taxon>Elopiformes</taxon>
        <taxon>Megalopidae</taxon>
        <taxon>Megalops</taxon>
    </lineage>
</organism>
<evidence type="ECO:0000256" key="9">
    <source>
        <dbReference type="SAM" id="MobiDB-lite"/>
    </source>
</evidence>
<accession>A0A9D3QGP1</accession>
<dbReference type="SMART" id="SM00698">
    <property type="entry name" value="MORN"/>
    <property type="match status" value="10"/>
</dbReference>
<dbReference type="GO" id="GO:0005930">
    <property type="term" value="C:axoneme"/>
    <property type="evidence" value="ECO:0007669"/>
    <property type="project" value="UniProtKB-SubCell"/>
</dbReference>
<reference evidence="10" key="1">
    <citation type="submission" date="2021-01" db="EMBL/GenBank/DDBJ databases">
        <authorList>
            <person name="Zahm M."/>
            <person name="Roques C."/>
            <person name="Cabau C."/>
            <person name="Klopp C."/>
            <person name="Donnadieu C."/>
            <person name="Jouanno E."/>
            <person name="Lampietro C."/>
            <person name="Louis A."/>
            <person name="Herpin A."/>
            <person name="Echchiki A."/>
            <person name="Berthelot C."/>
            <person name="Parey E."/>
            <person name="Roest-Crollius H."/>
            <person name="Braasch I."/>
            <person name="Postlethwait J."/>
            <person name="Bobe J."/>
            <person name="Montfort J."/>
            <person name="Bouchez O."/>
            <person name="Begum T."/>
            <person name="Mejri S."/>
            <person name="Adams A."/>
            <person name="Chen W.-J."/>
            <person name="Guiguen Y."/>
        </authorList>
    </citation>
    <scope>NUCLEOTIDE SEQUENCE</scope>
    <source>
        <strain evidence="10">YG-15Mar2019-1</strain>
        <tissue evidence="10">Brain</tissue>
    </source>
</reference>
<evidence type="ECO:0000256" key="5">
    <source>
        <dbReference type="ARBA" id="ARBA00022846"/>
    </source>
</evidence>
<dbReference type="EMBL" id="JAFDVH010000001">
    <property type="protein sequence ID" value="KAG7491854.1"/>
    <property type="molecule type" value="Genomic_DNA"/>
</dbReference>
<protein>
    <recommendedName>
        <fullName evidence="12">Radial spoke head 10 homolog B-like</fullName>
    </recommendedName>
</protein>
<feature type="region of interest" description="Disordered" evidence="9">
    <location>
        <begin position="850"/>
        <end position="909"/>
    </location>
</feature>
<dbReference type="SUPFAM" id="SSF82185">
    <property type="entry name" value="Histone H3 K4-specific methyltransferase SET7/9 N-terminal domain"/>
    <property type="match status" value="3"/>
</dbReference>
<dbReference type="Proteomes" id="UP001046870">
    <property type="component" value="Chromosome 1"/>
</dbReference>
<sequence>MAKGDKKKKAKPSTPEASLIKLANCSATSVVSEPPLAEATPEEEDLIETAHCSAASFTSQPPLTENPEPSGVEFYEVPVLSNIIVKSYEGETHRDMFHGEGIAYFQGGHVYKGTFSEGFMHGHGIYTWADGVKYEGDFVLNVPLGHGVYTWLDGSGYEGQVCNGIRHGVGTYRCAKTSVSYRGEWHHGKRHGKGTIYYNQELTSWYEGDWVDNVREGWGVRCYPSGNIYEGQWKNNARHGEGKMKWLDLGQQYGGQWEHGLQHGQGTHTWFLKRVPGSQYPLRNEYVGEFVQGLRHGQGKFYYASGALYEGEWKDNKKHGQGKFTFKNGRIFEGEFVDDHMAEFPAFSMDGTMTPDLSGIRTHTPPCGKGESPRVAASLGSRSSLLGPDMALEIESLLDSFPGVNKDMELRQVEFAVLRHIAELRTIYSFYSSLGHEQSPDNTFLLTRMKFWRLLKDCDVHRHGLTLAQMDRLIGDKCTPRNQQRGNAELWSDKDVPPEEFHSPFGTMLLRKFVSYVVTLAYHIYHKEIESANNMLVTCFTKLMRENIIPNARNVKGFFFSNPDHAVIAVNYTEKCWEIYQALCMQNSTTPNDQIMTMRHFIWMLKDLGLCDNELTTGKVLEILSAENPAVYSGSHSNLNLEMTFLEFFEALLGCAEVKGSHLAAILSESTSEINRLAESVEASPGQDLGDSSILLTRQPSLLMGKSKEMLQTSTSEEKGLTENAKSAVADVTAGSAPRLMDSPSAEMEGHDGGTHGDTMVHSVPAVDGPAPSPLHSPSADPAEDSGAGPESELDRWIRATHLFFSRAFFPAHEHSLLLRREVQEETLRRAAQDRIALAKARRAARLRELAEAEEEERQREEEEEEEAERADGLDDNPHPQSPALLTPVASTTSVNPKQSSASGTKKRR</sequence>
<evidence type="ECO:0000256" key="4">
    <source>
        <dbReference type="ARBA" id="ARBA00022737"/>
    </source>
</evidence>
<keyword evidence="3" id="KW-0963">Cytoplasm</keyword>
<comment type="subcellular location">
    <subcellularLocation>
        <location evidence="1">Cell projection</location>
        <location evidence="1">Cilium</location>
        <location evidence="1">Flagellum</location>
    </subcellularLocation>
    <subcellularLocation>
        <location evidence="2">Cytoplasm</location>
        <location evidence="2">Cytoskeleton</location>
        <location evidence="2">Cilium axoneme</location>
    </subcellularLocation>
</comment>
<keyword evidence="8" id="KW-0966">Cell projection</keyword>
<gene>
    <name evidence="10" type="ORF">MATL_G00008000</name>
</gene>
<evidence type="ECO:0000256" key="6">
    <source>
        <dbReference type="ARBA" id="ARBA00023069"/>
    </source>
</evidence>
<evidence type="ECO:0008006" key="12">
    <source>
        <dbReference type="Google" id="ProtNLM"/>
    </source>
</evidence>
<feature type="compositionally biased region" description="Basic and acidic residues" evidence="9">
    <location>
        <begin position="850"/>
        <end position="861"/>
    </location>
</feature>
<dbReference type="GO" id="GO:0031514">
    <property type="term" value="C:motile cilium"/>
    <property type="evidence" value="ECO:0007669"/>
    <property type="project" value="UniProtKB-SubCell"/>
</dbReference>
<dbReference type="Pfam" id="PF02493">
    <property type="entry name" value="MORN"/>
    <property type="match status" value="10"/>
</dbReference>
<keyword evidence="11" id="KW-1185">Reference proteome</keyword>
<evidence type="ECO:0000256" key="2">
    <source>
        <dbReference type="ARBA" id="ARBA00004430"/>
    </source>
</evidence>
<evidence type="ECO:0000256" key="7">
    <source>
        <dbReference type="ARBA" id="ARBA00023212"/>
    </source>
</evidence>
<evidence type="ECO:0000313" key="10">
    <source>
        <dbReference type="EMBL" id="KAG7491854.1"/>
    </source>
</evidence>